<accession>A0ABX5QFF7</accession>
<reference evidence="1 2" key="1">
    <citation type="submission" date="2019-01" db="EMBL/GenBank/DDBJ databases">
        <title>Leucobacter muris sp. nov. isolated from the nose of a laboratory mouse.</title>
        <authorList>
            <person name="Benga L."/>
            <person name="Sproeer C."/>
            <person name="Schumann P."/>
            <person name="Verbarg S."/>
            <person name="Bunk B."/>
            <person name="Engelhardt E."/>
            <person name="Benten P.M."/>
            <person name="Sager M."/>
        </authorList>
    </citation>
    <scope>NUCLEOTIDE SEQUENCE [LARGE SCALE GENOMIC DNA]</scope>
    <source>
        <strain evidence="1 2">DSM 101948</strain>
    </source>
</reference>
<gene>
    <name evidence="1" type="ORF">Leucomu_07340</name>
</gene>
<dbReference type="Proteomes" id="UP000285768">
    <property type="component" value="Chromosome"/>
</dbReference>
<dbReference type="RefSeq" id="WP_128386816.1">
    <property type="nucleotide sequence ID" value="NZ_CP035037.1"/>
</dbReference>
<sequence>MSTPDTGDRIRLTRALFPELASELDAALASNGGDRADGFDAWLDGETEALRATSLSSVGFADVLDEAQRDRFGRAFDAARAVAGRVGLEPPQPEAFADAGADLARLGAALSGDPTLVPVPAPYGLGAAGWRRLFERAAEHEGPLSQPEGGSPLVLANEAEREFALLDRAPSGVPIVRARAGAATGWTLRLVPGGLAPAVLGLSFEHGPHATLPEMLMLQLMRAASSEPLVDARSFTWLAGALADGRLAARHVYDAGERSVRINCREIGNQGPHLGARPPVG</sequence>
<organism evidence="1 2">
    <name type="scientific">Leucobacter muris</name>
    <dbReference type="NCBI Taxonomy" id="1935379"/>
    <lineage>
        <taxon>Bacteria</taxon>
        <taxon>Bacillati</taxon>
        <taxon>Actinomycetota</taxon>
        <taxon>Actinomycetes</taxon>
        <taxon>Micrococcales</taxon>
        <taxon>Microbacteriaceae</taxon>
        <taxon>Leucobacter</taxon>
    </lineage>
</organism>
<keyword evidence="2" id="KW-1185">Reference proteome</keyword>
<name>A0ABX5QFF7_9MICO</name>
<evidence type="ECO:0000313" key="1">
    <source>
        <dbReference type="EMBL" id="QAB17756.1"/>
    </source>
</evidence>
<proteinExistence type="predicted"/>
<dbReference type="EMBL" id="CP035037">
    <property type="protein sequence ID" value="QAB17756.1"/>
    <property type="molecule type" value="Genomic_DNA"/>
</dbReference>
<protein>
    <submittedName>
        <fullName evidence="1">Uncharacterized protein</fullName>
    </submittedName>
</protein>
<evidence type="ECO:0000313" key="2">
    <source>
        <dbReference type="Proteomes" id="UP000285768"/>
    </source>
</evidence>